<dbReference type="STRING" id="77044.A0A1S7UMW9"/>
<dbReference type="OrthoDB" id="5296720at2759"/>
<keyword evidence="3" id="KW-1185">Reference proteome</keyword>
<name>A0A1S7UMW9_ROSNE</name>
<protein>
    <submittedName>
        <fullName evidence="2">Putative F-box domain-containing protein</fullName>
    </submittedName>
</protein>
<feature type="region of interest" description="Disordered" evidence="1">
    <location>
        <begin position="189"/>
        <end position="231"/>
    </location>
</feature>
<reference evidence="2" key="1">
    <citation type="submission" date="2016-03" db="EMBL/GenBank/DDBJ databases">
        <title>Draft genome sequence of Rosellinia necatrix.</title>
        <authorList>
            <person name="Kanematsu S."/>
        </authorList>
    </citation>
    <scope>NUCLEOTIDE SEQUENCE [LARGE SCALE GENOMIC DNA]</scope>
    <source>
        <strain evidence="2">W97</strain>
    </source>
</reference>
<proteinExistence type="predicted"/>
<feature type="compositionally biased region" description="Polar residues" evidence="1">
    <location>
        <begin position="197"/>
        <end position="213"/>
    </location>
</feature>
<evidence type="ECO:0000256" key="1">
    <source>
        <dbReference type="SAM" id="MobiDB-lite"/>
    </source>
</evidence>
<organism evidence="2">
    <name type="scientific">Rosellinia necatrix</name>
    <name type="common">White root-rot fungus</name>
    <dbReference type="NCBI Taxonomy" id="77044"/>
    <lineage>
        <taxon>Eukaryota</taxon>
        <taxon>Fungi</taxon>
        <taxon>Dikarya</taxon>
        <taxon>Ascomycota</taxon>
        <taxon>Pezizomycotina</taxon>
        <taxon>Sordariomycetes</taxon>
        <taxon>Xylariomycetidae</taxon>
        <taxon>Xylariales</taxon>
        <taxon>Xylariaceae</taxon>
        <taxon>Rosellinia</taxon>
    </lineage>
</organism>
<feature type="compositionally biased region" description="Low complexity" evidence="1">
    <location>
        <begin position="219"/>
        <end position="231"/>
    </location>
</feature>
<evidence type="ECO:0000313" key="2">
    <source>
        <dbReference type="EMBL" id="GAP84695.2"/>
    </source>
</evidence>
<dbReference type="OMA" id="MERNTAY"/>
<dbReference type="EMBL" id="DF977456">
    <property type="protein sequence ID" value="GAP84695.2"/>
    <property type="molecule type" value="Genomic_DNA"/>
</dbReference>
<dbReference type="Proteomes" id="UP000054516">
    <property type="component" value="Unassembled WGS sequence"/>
</dbReference>
<accession>A0A1S7UMW9</accession>
<evidence type="ECO:0000313" key="3">
    <source>
        <dbReference type="Proteomes" id="UP000054516"/>
    </source>
</evidence>
<sequence length="454" mass="51237">MDLIPSEILLHIFGYIDGPAPSDSGLHDQPRIESLTMRPGWLEPPLKAASLVSRSWRCLVLSRLFTRILWKPDVFTLTGFTFDPIPLLRFLVDNRLERGVVTFTMIVDFFDPANMDYQFASQIRTTDLEWLWDQLFSVIDPLRFTILARPTTLATLLSRRSYFDDGWPFNTPYHILSLARVTRQAMAKDSSGHIQRPTGSQIQLENSEDSASMGSGPITPTAPAPSSASRRPATYLPLRLGIASRCPLLTIRPWTSLLLNEGSSAKVYYECLPFLCRLPSILSILLGCERYPSTAPLIPQTVVDFNYIAIFPRPSHFEILLQYLPRINRLFVQLAPKPENGILENTNEMEHINPAEMWKELNTSYNFLMRKLTTVPNPRANWSFLRVFESGDAVGAGAWGAVIQILENSSIREWKVERQGVLVRHLGSDELSDGSSEVNDDVGNFSNASYLMTA</sequence>
<dbReference type="AlphaFoldDB" id="A0A1S7UMW9"/>
<gene>
    <name evidence="2" type="ORF">SAMD00023353_1102370</name>
</gene>